<dbReference type="InterPro" id="IPR012942">
    <property type="entry name" value="SRR1-like"/>
</dbReference>
<proteinExistence type="predicted"/>
<evidence type="ECO:0000313" key="3">
    <source>
        <dbReference type="Proteomes" id="UP000228380"/>
    </source>
</evidence>
<protein>
    <submittedName>
        <fullName evidence="4">Protein SENSITIVITY TO RED LIGHT REDUCED 1-like</fullName>
    </submittedName>
</protein>
<feature type="domain" description="SRR1-like" evidence="2">
    <location>
        <begin position="50"/>
        <end position="202"/>
    </location>
</feature>
<keyword evidence="3" id="KW-1185">Reference proteome</keyword>
<dbReference type="GO" id="GO:0005737">
    <property type="term" value="C:cytoplasm"/>
    <property type="evidence" value="ECO:0007669"/>
    <property type="project" value="TreeGrafter"/>
</dbReference>
<dbReference type="InterPro" id="IPR040044">
    <property type="entry name" value="SRR1L"/>
</dbReference>
<gene>
    <name evidence="4" type="primary">LOC120104586</name>
</gene>
<name>A0A8B8ZJL5_PHODC</name>
<organism evidence="3 4">
    <name type="scientific">Phoenix dactylifera</name>
    <name type="common">Date palm</name>
    <dbReference type="NCBI Taxonomy" id="42345"/>
    <lineage>
        <taxon>Eukaryota</taxon>
        <taxon>Viridiplantae</taxon>
        <taxon>Streptophyta</taxon>
        <taxon>Embryophyta</taxon>
        <taxon>Tracheophyta</taxon>
        <taxon>Spermatophyta</taxon>
        <taxon>Magnoliopsida</taxon>
        <taxon>Liliopsida</taxon>
        <taxon>Arecaceae</taxon>
        <taxon>Coryphoideae</taxon>
        <taxon>Phoeniceae</taxon>
        <taxon>Phoenix</taxon>
    </lineage>
</organism>
<reference evidence="3" key="1">
    <citation type="journal article" date="2019" name="Nat. Commun.">
        <title>Genome-wide association mapping of date palm fruit traits.</title>
        <authorList>
            <person name="Hazzouri K.M."/>
            <person name="Gros-Balthazard M."/>
            <person name="Flowers J.M."/>
            <person name="Copetti D."/>
            <person name="Lemansour A."/>
            <person name="Lebrun M."/>
            <person name="Masmoudi K."/>
            <person name="Ferrand S."/>
            <person name="Dhar M.I."/>
            <person name="Fresquez Z.A."/>
            <person name="Rosas U."/>
            <person name="Zhang J."/>
            <person name="Talag J."/>
            <person name="Lee S."/>
            <person name="Kudrna D."/>
            <person name="Powell R.F."/>
            <person name="Leitch I.J."/>
            <person name="Krueger R.R."/>
            <person name="Wing R.A."/>
            <person name="Amiri K.M.A."/>
            <person name="Purugganan M.D."/>
        </authorList>
    </citation>
    <scope>NUCLEOTIDE SEQUENCE [LARGE SCALE GENOMIC DNA]</scope>
    <source>
        <strain evidence="3">cv. Khalas</strain>
    </source>
</reference>
<dbReference type="RefSeq" id="XP_038971889.1">
    <property type="nucleotide sequence ID" value="XM_039115961.1"/>
</dbReference>
<reference evidence="4" key="2">
    <citation type="submission" date="2025-08" db="UniProtKB">
        <authorList>
            <consortium name="RefSeq"/>
        </authorList>
    </citation>
    <scope>IDENTIFICATION</scope>
    <source>
        <tissue evidence="4">Young leaves</tissue>
    </source>
</reference>
<dbReference type="PANTHER" id="PTHR28626:SF4">
    <property type="entry name" value="PROTEIN SENSITIVITY TO RED LIGHT REDUCED 1-LIKE"/>
    <property type="match status" value="1"/>
</dbReference>
<accession>A0A8B8ZJL5</accession>
<dbReference type="Pfam" id="PF07985">
    <property type="entry name" value="SRR1"/>
    <property type="match status" value="1"/>
</dbReference>
<dbReference type="AlphaFoldDB" id="A0A8B8ZJL5"/>
<dbReference type="OrthoDB" id="687440at2759"/>
<evidence type="ECO:0000313" key="4">
    <source>
        <dbReference type="RefSeq" id="XP_038971889.1"/>
    </source>
</evidence>
<sequence length="347" mass="40226">MDSDDVYLELRRQLDFSKKVVERSEIYSKLTDQLTNNTAVKCSIARVLGSHNQLPMVIYELGSIQYSWPSRICLSLALLLKENSGGLIEGIEVFEPTATPVESRVIEDLGCSISLINEMCQRVDKPTLFFLQYPDRVLFEHLFEINWCPDRLSQMIVLGYSFKRMMERINTYISDQEEEGVTEQRNKLQRLIAIQKYVYEFNVCDKIKSMHRGELLIEEEWEQQCDDPPMCASEASGNNNAEMDFDREDNDGEEGRSNSEFDEYDEGIFYVMLSLHFFKLDPDTNMEALLPSTSSKGIIKLDQMKISHENPLRQNLIASCRSDDNLEPRTWVYQIPWEKTNSITNSV</sequence>
<dbReference type="GO" id="GO:0005634">
    <property type="term" value="C:nucleus"/>
    <property type="evidence" value="ECO:0007669"/>
    <property type="project" value="TreeGrafter"/>
</dbReference>
<dbReference type="Proteomes" id="UP000228380">
    <property type="component" value="Chromosome 2"/>
</dbReference>
<evidence type="ECO:0000259" key="2">
    <source>
        <dbReference type="Pfam" id="PF07985"/>
    </source>
</evidence>
<dbReference type="KEGG" id="pda:120104586"/>
<dbReference type="GeneID" id="120104586"/>
<feature type="region of interest" description="Disordered" evidence="1">
    <location>
        <begin position="227"/>
        <end position="260"/>
    </location>
</feature>
<evidence type="ECO:0000256" key="1">
    <source>
        <dbReference type="SAM" id="MobiDB-lite"/>
    </source>
</evidence>
<dbReference type="PANTHER" id="PTHR28626">
    <property type="entry name" value="SRR1-LIKE PROTEIN"/>
    <property type="match status" value="1"/>
</dbReference>
<feature type="compositionally biased region" description="Acidic residues" evidence="1">
    <location>
        <begin position="243"/>
        <end position="252"/>
    </location>
</feature>